<reference evidence="1" key="1">
    <citation type="journal article" date="2019" name="bioRxiv">
        <title>The Genome of the Zebra Mussel, Dreissena polymorpha: A Resource for Invasive Species Research.</title>
        <authorList>
            <person name="McCartney M.A."/>
            <person name="Auch B."/>
            <person name="Kono T."/>
            <person name="Mallez S."/>
            <person name="Zhang Y."/>
            <person name="Obille A."/>
            <person name="Becker A."/>
            <person name="Abrahante J.E."/>
            <person name="Garbe J."/>
            <person name="Badalamenti J.P."/>
            <person name="Herman A."/>
            <person name="Mangelson H."/>
            <person name="Liachko I."/>
            <person name="Sullivan S."/>
            <person name="Sone E.D."/>
            <person name="Koren S."/>
            <person name="Silverstein K.A.T."/>
            <person name="Beckman K.B."/>
            <person name="Gohl D.M."/>
        </authorList>
    </citation>
    <scope>NUCLEOTIDE SEQUENCE</scope>
    <source>
        <strain evidence="1">Duluth1</strain>
        <tissue evidence="1">Whole animal</tissue>
    </source>
</reference>
<protein>
    <submittedName>
        <fullName evidence="1">Uncharacterized protein</fullName>
    </submittedName>
</protein>
<proteinExistence type="predicted"/>
<gene>
    <name evidence="1" type="ORF">DPMN_055362</name>
</gene>
<dbReference type="EMBL" id="JAIWYP010000012">
    <property type="protein sequence ID" value="KAH3729394.1"/>
    <property type="molecule type" value="Genomic_DNA"/>
</dbReference>
<comment type="caution">
    <text evidence="1">The sequence shown here is derived from an EMBL/GenBank/DDBJ whole genome shotgun (WGS) entry which is preliminary data.</text>
</comment>
<dbReference type="Proteomes" id="UP000828390">
    <property type="component" value="Unassembled WGS sequence"/>
</dbReference>
<evidence type="ECO:0000313" key="1">
    <source>
        <dbReference type="EMBL" id="KAH3729394.1"/>
    </source>
</evidence>
<name>A0A9D4CPV0_DREPO</name>
<keyword evidence="2" id="KW-1185">Reference proteome</keyword>
<accession>A0A9D4CPV0</accession>
<reference evidence="1" key="2">
    <citation type="submission" date="2020-11" db="EMBL/GenBank/DDBJ databases">
        <authorList>
            <person name="McCartney M.A."/>
            <person name="Auch B."/>
            <person name="Kono T."/>
            <person name="Mallez S."/>
            <person name="Becker A."/>
            <person name="Gohl D.M."/>
            <person name="Silverstein K.A.T."/>
            <person name="Koren S."/>
            <person name="Bechman K.B."/>
            <person name="Herman A."/>
            <person name="Abrahante J.E."/>
            <person name="Garbe J."/>
        </authorList>
    </citation>
    <scope>NUCLEOTIDE SEQUENCE</scope>
    <source>
        <strain evidence="1">Duluth1</strain>
        <tissue evidence="1">Whole animal</tissue>
    </source>
</reference>
<evidence type="ECO:0000313" key="2">
    <source>
        <dbReference type="Proteomes" id="UP000828390"/>
    </source>
</evidence>
<sequence>MASKKPQHEFFERDSHHGVVKRVMFKKYVQAFLAKTQHSHLRSLIIDGFAGPGRYSNEWPEAIEEYGSPLITLMVVLEDGVRKKTNKIKESSIAGDTSHQEITEDTTYHQDITGDTISHQEITRDTTYHQDITGDTISHQEITGDTTYLQDISGDTLIHQEITGDTTYHQDISGDTVIHQEITGDTTSHQDITEATTYHQDITEFDTEHPRSIFGWESCDESPIEELDKIDKMQRGDSVDMHTNVSIILIEKDKKITKHCCVISNY</sequence>
<dbReference type="AlphaFoldDB" id="A0A9D4CPV0"/>
<organism evidence="1 2">
    <name type="scientific">Dreissena polymorpha</name>
    <name type="common">Zebra mussel</name>
    <name type="synonym">Mytilus polymorpha</name>
    <dbReference type="NCBI Taxonomy" id="45954"/>
    <lineage>
        <taxon>Eukaryota</taxon>
        <taxon>Metazoa</taxon>
        <taxon>Spiralia</taxon>
        <taxon>Lophotrochozoa</taxon>
        <taxon>Mollusca</taxon>
        <taxon>Bivalvia</taxon>
        <taxon>Autobranchia</taxon>
        <taxon>Heteroconchia</taxon>
        <taxon>Euheterodonta</taxon>
        <taxon>Imparidentia</taxon>
        <taxon>Neoheterodontei</taxon>
        <taxon>Myida</taxon>
        <taxon>Dreissenoidea</taxon>
        <taxon>Dreissenidae</taxon>
        <taxon>Dreissena</taxon>
    </lineage>
</organism>